<evidence type="ECO:0000259" key="4">
    <source>
        <dbReference type="Pfam" id="PF12584"/>
    </source>
</evidence>
<name>G4TTH9_SERID</name>
<evidence type="ECO:0000259" key="6">
    <source>
        <dbReference type="Pfam" id="PF23274"/>
    </source>
</evidence>
<dbReference type="OrthoDB" id="10256906at2759"/>
<dbReference type="STRING" id="1109443.G4TTH9"/>
<keyword evidence="3" id="KW-0333">Golgi apparatus</keyword>
<dbReference type="InterPro" id="IPR045126">
    <property type="entry name" value="TRAPPC10/Trs130"/>
</dbReference>
<evidence type="ECO:0000256" key="3">
    <source>
        <dbReference type="ARBA" id="ARBA00023034"/>
    </source>
</evidence>
<dbReference type="Pfam" id="PF23274">
    <property type="entry name" value="DUF7077"/>
    <property type="match status" value="1"/>
</dbReference>
<comment type="caution">
    <text evidence="7">The sequence shown here is derived from an EMBL/GenBank/DDBJ whole genome shotgun (WGS) entry which is preliminary data.</text>
</comment>
<evidence type="ECO:0000313" key="7">
    <source>
        <dbReference type="EMBL" id="CCA74623.1"/>
    </source>
</evidence>
<dbReference type="Pfam" id="PF12584">
    <property type="entry name" value="TRAPPC10"/>
    <property type="match status" value="1"/>
</dbReference>
<dbReference type="EMBL" id="CAFZ01000335">
    <property type="protein sequence ID" value="CCA74623.1"/>
    <property type="molecule type" value="Genomic_DNA"/>
</dbReference>
<evidence type="ECO:0000259" key="5">
    <source>
        <dbReference type="Pfam" id="PF23036"/>
    </source>
</evidence>
<feature type="domain" description="DUF7077" evidence="6">
    <location>
        <begin position="752"/>
        <end position="861"/>
    </location>
</feature>
<dbReference type="GO" id="GO:1990071">
    <property type="term" value="C:TRAPPII protein complex"/>
    <property type="evidence" value="ECO:0007669"/>
    <property type="project" value="InterPro"/>
</dbReference>
<dbReference type="Pfam" id="PF23036">
    <property type="entry name" value="TRAPPC10_1st"/>
    <property type="match status" value="1"/>
</dbReference>
<dbReference type="InterPro" id="IPR055505">
    <property type="entry name" value="DUF7077"/>
</dbReference>
<dbReference type="PANTHER" id="PTHR13251">
    <property type="entry name" value="EPILEPSY HOLOPROSENCEPHALY CANDIDATE 1/TMEM1"/>
    <property type="match status" value="1"/>
</dbReference>
<sequence length="1227" mass="137283">MPTSRIKVTYSAPTNFLASDQWIQIRTALDNHLPLRKLEWRNNDGVVRTIPEMEVDLLSLESLRDEGSSQIPSSLLDRPLMNMYFFACEDNETYRTTFKKLVKDWQATISSKRNQEWLVVLVVRPDSRVTGTSRIFSMRAPVLDKVKADINLDKRRDRCVELAWPASTDDVTAWSDFITKMKEGLLASFDAAVTSRQEEIAKSESQRTLPGWNFCTYFILKESLAISYEGVGLLEDALQQYSELEASFFQALDEKNLPWFGNVGGTTAGDDSRPLLDVLQKPYRELILNNTVTLFDFRIYLFACQMIILAKQERVLEVITRSHQFIISFSRSLRENERSLTVFFLESWIYSASLSIIDQCDQAYSRFTKLHEDATFTASYAAKRAELAELARNQLDKIGIHLGFLPNAPPFSLSWHSSTERIEPRFAKGESMSSKISNSDLVGCLRDQSAFDTLYVAITQRAIEYYADGRRRKFALKLHGDLAALDQCRGQIQTAYQTFSSLPAHYSTSKHRWPPLEAFMLARALDSHTRLENEKDGAWLDTAIAFLGVCAEVEHIGGQYGTQDDVDIVLAGYEPETPITRSSDERKEYFLSLFANIRRVADKSNSEILKYNHPSFLVTVTNGNAELSKDQDGSTLSISISNFLPCNVEFDRVELQLAGEGDETLIYVTGAVVCYPGTTSTSLFCGDSHQGVFNVASASLWLSKVHFEWKPSASESKAPMTPQVVTPQSAQGLLRFPSTLHGQLVRVPLDKESLDIKISLPRSIQWDAEPAVMLELHTGRNVVQDATIDISSPQGVVFRPAEATLLEDSMGSESSAAFSFSPSGMIVRNLKSRQTISFTIPHSSPPAGVPLHVAIKVSYQVVDIISAKPQSRRTLRLSQKVQTSLPLQVSVMDSFRGKTLISKFTISSTSHLQVRVLETKLEGGTGLRIRCPKRTSKQPSLIITAQRPIHAIYQLTSEEPRYERETLYLHVTYRTLKEEIERRLDDEVASVFGEDDINGQLAKSFLIAALAANASWVQLYLHSGELALSAPADDKLGSDFRRGLNEVLERLKVPRAIDGVEETVKGWQHLIIPVDLPFMHILCAIQIHINADLDLIYAGQPVGVRIEITTSFHWGSIRHNESEDIVEFSMRYSVQELVTDWLVSGHKQGDFLAVNDGSHSVDLTLVPLHHGELALPTISVLPLAIDGQSKAGQLPSTETYHVHAAQRIMVLPRGGRSTFVVGMGGDM</sequence>
<accession>G4TTH9</accession>
<feature type="domain" description="TRAPPC10/Trs130 C-terminal" evidence="4">
    <location>
        <begin position="1073"/>
        <end position="1211"/>
    </location>
</feature>
<dbReference type="OMA" id="YEIHANP"/>
<gene>
    <name evidence="7" type="ORF">PIIN_08575</name>
</gene>
<dbReference type="InParanoid" id="G4TTH9"/>
<keyword evidence="8" id="KW-1185">Reference proteome</keyword>
<dbReference type="eggNOG" id="KOG1931">
    <property type="taxonomic scope" value="Eukaryota"/>
</dbReference>
<proteinExistence type="predicted"/>
<evidence type="ECO:0000256" key="1">
    <source>
        <dbReference type="ARBA" id="ARBA00004555"/>
    </source>
</evidence>
<dbReference type="GO" id="GO:0006891">
    <property type="term" value="P:intra-Golgi vesicle-mediated transport"/>
    <property type="evidence" value="ECO:0007669"/>
    <property type="project" value="TreeGrafter"/>
</dbReference>
<dbReference type="HOGENOM" id="CLU_004654_0_0_1"/>
<dbReference type="InterPro" id="IPR022233">
    <property type="entry name" value="TRAPPC10/Trs130_C"/>
</dbReference>
<dbReference type="InterPro" id="IPR056913">
    <property type="entry name" value="TRAPPC10/Trs130_N"/>
</dbReference>
<keyword evidence="2" id="KW-0813">Transport</keyword>
<dbReference type="PANTHER" id="PTHR13251:SF3">
    <property type="entry name" value="TRAFFICKING PROTEIN PARTICLE COMPLEX SUBUNIT 10"/>
    <property type="match status" value="1"/>
</dbReference>
<evidence type="ECO:0000313" key="8">
    <source>
        <dbReference type="Proteomes" id="UP000007148"/>
    </source>
</evidence>
<feature type="domain" description="TRAPPC10/Trs130 N-terminal" evidence="5">
    <location>
        <begin position="4"/>
        <end position="318"/>
    </location>
</feature>
<reference evidence="7 8" key="1">
    <citation type="journal article" date="2011" name="PLoS Pathog.">
        <title>Endophytic Life Strategies Decoded by Genome and Transcriptome Analyses of the Mutualistic Root Symbiont Piriformospora indica.</title>
        <authorList>
            <person name="Zuccaro A."/>
            <person name="Lahrmann U."/>
            <person name="Guldener U."/>
            <person name="Langen G."/>
            <person name="Pfiffi S."/>
            <person name="Biedenkopf D."/>
            <person name="Wong P."/>
            <person name="Samans B."/>
            <person name="Grimm C."/>
            <person name="Basiewicz M."/>
            <person name="Murat C."/>
            <person name="Martin F."/>
            <person name="Kogel K.H."/>
        </authorList>
    </citation>
    <scope>NUCLEOTIDE SEQUENCE [LARGE SCALE GENOMIC DNA]</scope>
    <source>
        <strain evidence="7 8">DSM 11827</strain>
    </source>
</reference>
<comment type="subcellular location">
    <subcellularLocation>
        <location evidence="1">Golgi apparatus</location>
    </subcellularLocation>
</comment>
<evidence type="ECO:0000256" key="2">
    <source>
        <dbReference type="ARBA" id="ARBA00022448"/>
    </source>
</evidence>
<dbReference type="AlphaFoldDB" id="G4TTH9"/>
<dbReference type="GO" id="GO:0034498">
    <property type="term" value="P:early endosome to Golgi transport"/>
    <property type="evidence" value="ECO:0007669"/>
    <property type="project" value="TreeGrafter"/>
</dbReference>
<evidence type="ECO:0008006" key="9">
    <source>
        <dbReference type="Google" id="ProtNLM"/>
    </source>
</evidence>
<dbReference type="GO" id="GO:0005829">
    <property type="term" value="C:cytosol"/>
    <property type="evidence" value="ECO:0007669"/>
    <property type="project" value="GOC"/>
</dbReference>
<protein>
    <recommendedName>
        <fullName evidence="9">Trafficking protein particle complex subunit 10</fullName>
    </recommendedName>
</protein>
<dbReference type="Proteomes" id="UP000007148">
    <property type="component" value="Unassembled WGS sequence"/>
</dbReference>
<organism evidence="7 8">
    <name type="scientific">Serendipita indica (strain DSM 11827)</name>
    <name type="common">Root endophyte fungus</name>
    <name type="synonym">Piriformospora indica</name>
    <dbReference type="NCBI Taxonomy" id="1109443"/>
    <lineage>
        <taxon>Eukaryota</taxon>
        <taxon>Fungi</taxon>
        <taxon>Dikarya</taxon>
        <taxon>Basidiomycota</taxon>
        <taxon>Agaricomycotina</taxon>
        <taxon>Agaricomycetes</taxon>
        <taxon>Sebacinales</taxon>
        <taxon>Serendipitaceae</taxon>
        <taxon>Serendipita</taxon>
    </lineage>
</organism>